<comment type="subcellular location">
    <subcellularLocation>
        <location evidence="8">Cytoplasm</location>
    </subcellularLocation>
</comment>
<comment type="similarity">
    <text evidence="1 8 9">Belongs to the class-I aminoacyl-tRNA synthetase family.</text>
</comment>
<evidence type="ECO:0000256" key="6">
    <source>
        <dbReference type="ARBA" id="ARBA00023146"/>
    </source>
</evidence>
<evidence type="ECO:0000256" key="2">
    <source>
        <dbReference type="ARBA" id="ARBA00022598"/>
    </source>
</evidence>
<proteinExistence type="inferred from homology"/>
<reference evidence="10 11" key="1">
    <citation type="journal article" date="2016" name="Nat. Commun.">
        <title>Thousands of microbial genomes shed light on interconnected biogeochemical processes in an aquifer system.</title>
        <authorList>
            <person name="Anantharaman K."/>
            <person name="Brown C.T."/>
            <person name="Hug L.A."/>
            <person name="Sharon I."/>
            <person name="Castelle C.J."/>
            <person name="Probst A.J."/>
            <person name="Thomas B.C."/>
            <person name="Singh A."/>
            <person name="Wilkins M.J."/>
            <person name="Karaoz U."/>
            <person name="Brodie E.L."/>
            <person name="Williams K.H."/>
            <person name="Hubbard S.S."/>
            <person name="Banfield J.F."/>
        </authorList>
    </citation>
    <scope>NUCLEOTIDE SEQUENCE [LARGE SCALE GENOMIC DNA]</scope>
</reference>
<dbReference type="Pfam" id="PF00579">
    <property type="entry name" value="tRNA-synt_1b"/>
    <property type="match status" value="1"/>
</dbReference>
<dbReference type="CDD" id="cd00806">
    <property type="entry name" value="TrpRS_core"/>
    <property type="match status" value="1"/>
</dbReference>
<comment type="caution">
    <text evidence="10">The sequence shown here is derived from an EMBL/GenBank/DDBJ whole genome shotgun (WGS) entry which is preliminary data.</text>
</comment>
<comment type="function">
    <text evidence="8">Catalyzes the attachment of tryptophan to tRNA(Trp).</text>
</comment>
<dbReference type="InterPro" id="IPR001412">
    <property type="entry name" value="aa-tRNA-synth_I_CS"/>
</dbReference>
<dbReference type="AlphaFoldDB" id="A0A1G2EP98"/>
<dbReference type="GO" id="GO:0005829">
    <property type="term" value="C:cytosol"/>
    <property type="evidence" value="ECO:0007669"/>
    <property type="project" value="TreeGrafter"/>
</dbReference>
<evidence type="ECO:0000313" key="10">
    <source>
        <dbReference type="EMBL" id="OGZ27068.1"/>
    </source>
</evidence>
<dbReference type="HAMAP" id="MF_00140_B">
    <property type="entry name" value="Trp_tRNA_synth_B"/>
    <property type="match status" value="1"/>
</dbReference>
<evidence type="ECO:0000256" key="1">
    <source>
        <dbReference type="ARBA" id="ARBA00005594"/>
    </source>
</evidence>
<dbReference type="Proteomes" id="UP000177740">
    <property type="component" value="Unassembled WGS sequence"/>
</dbReference>
<evidence type="ECO:0000256" key="9">
    <source>
        <dbReference type="RuleBase" id="RU363036"/>
    </source>
</evidence>
<dbReference type="GO" id="GO:0005524">
    <property type="term" value="F:ATP binding"/>
    <property type="evidence" value="ECO:0007669"/>
    <property type="project" value="UniProtKB-UniRule"/>
</dbReference>
<dbReference type="InterPro" id="IPR024109">
    <property type="entry name" value="Trp-tRNA-ligase_bac-type"/>
</dbReference>
<dbReference type="SUPFAM" id="SSF52374">
    <property type="entry name" value="Nucleotidylyl transferase"/>
    <property type="match status" value="1"/>
</dbReference>
<dbReference type="EMBL" id="MHMM01000011">
    <property type="protein sequence ID" value="OGZ27068.1"/>
    <property type="molecule type" value="Genomic_DNA"/>
</dbReference>
<dbReference type="Gene3D" id="3.40.50.620">
    <property type="entry name" value="HUPs"/>
    <property type="match status" value="1"/>
</dbReference>
<dbReference type="PROSITE" id="PS00178">
    <property type="entry name" value="AA_TRNA_LIGASE_I"/>
    <property type="match status" value="1"/>
</dbReference>
<feature type="short sequence motif" description="'KMSKS' region" evidence="8">
    <location>
        <begin position="191"/>
        <end position="195"/>
    </location>
</feature>
<feature type="binding site" evidence="8">
    <location>
        <begin position="8"/>
        <end position="10"/>
    </location>
    <ligand>
        <name>ATP</name>
        <dbReference type="ChEBI" id="CHEBI:30616"/>
    </ligand>
</feature>
<dbReference type="Gene3D" id="1.10.240.10">
    <property type="entry name" value="Tyrosyl-Transfer RNA Synthetase"/>
    <property type="match status" value="1"/>
</dbReference>
<dbReference type="GO" id="GO:0004830">
    <property type="term" value="F:tryptophan-tRNA ligase activity"/>
    <property type="evidence" value="ECO:0007669"/>
    <property type="project" value="UniProtKB-UniRule"/>
</dbReference>
<feature type="binding site" evidence="8">
    <location>
        <begin position="191"/>
        <end position="195"/>
    </location>
    <ligand>
        <name>ATP</name>
        <dbReference type="ChEBI" id="CHEBI:30616"/>
    </ligand>
</feature>
<dbReference type="InterPro" id="IPR050203">
    <property type="entry name" value="Trp-tRNA_synthetase"/>
</dbReference>
<dbReference type="NCBIfam" id="TIGR00233">
    <property type="entry name" value="trpS"/>
    <property type="match status" value="1"/>
</dbReference>
<dbReference type="InterPro" id="IPR002306">
    <property type="entry name" value="Trp-tRNA-ligase"/>
</dbReference>
<dbReference type="InterPro" id="IPR002305">
    <property type="entry name" value="aa-tRNA-synth_Ic"/>
</dbReference>
<evidence type="ECO:0000256" key="5">
    <source>
        <dbReference type="ARBA" id="ARBA00022917"/>
    </source>
</evidence>
<keyword evidence="3 8" id="KW-0547">Nucleotide-binding</keyword>
<keyword evidence="2 8" id="KW-0436">Ligase</keyword>
<evidence type="ECO:0000256" key="8">
    <source>
        <dbReference type="HAMAP-Rule" id="MF_00140"/>
    </source>
</evidence>
<evidence type="ECO:0000256" key="4">
    <source>
        <dbReference type="ARBA" id="ARBA00022840"/>
    </source>
</evidence>
<dbReference type="FunFam" id="1.10.240.10:FF:000002">
    <property type="entry name" value="Tryptophan--tRNA ligase"/>
    <property type="match status" value="1"/>
</dbReference>
<evidence type="ECO:0000256" key="7">
    <source>
        <dbReference type="ARBA" id="ARBA00049929"/>
    </source>
</evidence>
<sequence length="325" mass="36769">MRIISGIQPTGKIHIGNYLGAIKQWLELQKKEDCIFFIADLHSLTCPYEPKDLKESIIEAAICYLAAGIDPEKSIFFTQSDVPEHTRLAWIFNTVCPIGELERMTQFKEKSKQFRKNINAGLLTYPVLQAADILLYKAGAVPVGKDQVQHIELTRTIARRFNQKFGQTFSEPRAILSEGSKIMSLTDPKKKMSKSSDPNNCISLFEEPEAIRKKIMSAVTDTGKTVKYSPKTKPGISNLITIYSLFSEKSVKEIESNYKEKGYAEFKKDLADIIITSLQPFREKRKEFLSNKNQVIQILKSGAEKAKKIAERTISEVNQKIGINL</sequence>
<protein>
    <recommendedName>
        <fullName evidence="8">Tryptophan--tRNA ligase</fullName>
        <ecNumber evidence="8">6.1.1.2</ecNumber>
    </recommendedName>
    <alternativeName>
        <fullName evidence="8">Tryptophanyl-tRNA synthetase</fullName>
        <shortName evidence="8">TrpRS</shortName>
    </alternativeName>
</protein>
<evidence type="ECO:0000256" key="3">
    <source>
        <dbReference type="ARBA" id="ARBA00022741"/>
    </source>
</evidence>
<keyword evidence="5 8" id="KW-0648">Protein biosynthesis</keyword>
<dbReference type="GO" id="GO:0006436">
    <property type="term" value="P:tryptophanyl-tRNA aminoacylation"/>
    <property type="evidence" value="ECO:0007669"/>
    <property type="project" value="UniProtKB-UniRule"/>
</dbReference>
<dbReference type="PANTHER" id="PTHR43766:SF1">
    <property type="entry name" value="TRYPTOPHAN--TRNA LIGASE, MITOCHONDRIAL"/>
    <property type="match status" value="1"/>
</dbReference>
<feature type="short sequence motif" description="'HIGH' region" evidence="8">
    <location>
        <begin position="9"/>
        <end position="17"/>
    </location>
</feature>
<dbReference type="PANTHER" id="PTHR43766">
    <property type="entry name" value="TRYPTOPHAN--TRNA LIGASE, MITOCHONDRIAL"/>
    <property type="match status" value="1"/>
</dbReference>
<feature type="binding site" evidence="8">
    <location>
        <position position="132"/>
    </location>
    <ligand>
        <name>L-tryptophan</name>
        <dbReference type="ChEBI" id="CHEBI:57912"/>
    </ligand>
</feature>
<evidence type="ECO:0000313" key="11">
    <source>
        <dbReference type="Proteomes" id="UP000177740"/>
    </source>
</evidence>
<keyword evidence="4 8" id="KW-0067">ATP-binding</keyword>
<dbReference type="PRINTS" id="PR01039">
    <property type="entry name" value="TRNASYNTHTRP"/>
</dbReference>
<comment type="catalytic activity">
    <reaction evidence="7 8">
        <text>tRNA(Trp) + L-tryptophan + ATP = L-tryptophyl-tRNA(Trp) + AMP + diphosphate + H(+)</text>
        <dbReference type="Rhea" id="RHEA:24080"/>
        <dbReference type="Rhea" id="RHEA-COMP:9671"/>
        <dbReference type="Rhea" id="RHEA-COMP:9705"/>
        <dbReference type="ChEBI" id="CHEBI:15378"/>
        <dbReference type="ChEBI" id="CHEBI:30616"/>
        <dbReference type="ChEBI" id="CHEBI:33019"/>
        <dbReference type="ChEBI" id="CHEBI:57912"/>
        <dbReference type="ChEBI" id="CHEBI:78442"/>
        <dbReference type="ChEBI" id="CHEBI:78535"/>
        <dbReference type="ChEBI" id="CHEBI:456215"/>
        <dbReference type="EC" id="6.1.1.2"/>
    </reaction>
</comment>
<dbReference type="FunFam" id="3.40.50.620:FF:000082">
    <property type="entry name" value="MSW1p Mitochondrial tryptophanyl-tRNA synthetase"/>
    <property type="match status" value="1"/>
</dbReference>
<keyword evidence="8" id="KW-0963">Cytoplasm</keyword>
<dbReference type="EC" id="6.1.1.2" evidence="8"/>
<organism evidence="10 11">
    <name type="scientific">Candidatus Nealsonbacteria bacterium RIFOXYB1_FULL_40_15</name>
    <dbReference type="NCBI Taxonomy" id="1801677"/>
    <lineage>
        <taxon>Bacteria</taxon>
        <taxon>Candidatus Nealsoniibacteriota</taxon>
    </lineage>
</organism>
<gene>
    <name evidence="8" type="primary">trpS</name>
    <name evidence="10" type="ORF">A2365_01000</name>
</gene>
<feature type="binding site" evidence="8">
    <location>
        <position position="182"/>
    </location>
    <ligand>
        <name>ATP</name>
        <dbReference type="ChEBI" id="CHEBI:30616"/>
    </ligand>
</feature>
<comment type="subunit">
    <text evidence="8">Homodimer.</text>
</comment>
<accession>A0A1G2EP98</accession>
<name>A0A1G2EP98_9BACT</name>
<feature type="binding site" evidence="8">
    <location>
        <begin position="144"/>
        <end position="146"/>
    </location>
    <ligand>
        <name>ATP</name>
        <dbReference type="ChEBI" id="CHEBI:30616"/>
    </ligand>
</feature>
<dbReference type="STRING" id="1801677.A2365_01000"/>
<feature type="binding site" evidence="8">
    <location>
        <begin position="16"/>
        <end position="17"/>
    </location>
    <ligand>
        <name>ATP</name>
        <dbReference type="ChEBI" id="CHEBI:30616"/>
    </ligand>
</feature>
<dbReference type="InterPro" id="IPR014729">
    <property type="entry name" value="Rossmann-like_a/b/a_fold"/>
</dbReference>
<keyword evidence="6 8" id="KW-0030">Aminoacyl-tRNA synthetase</keyword>